<organism evidence="2 3">
    <name type="scientific">Benzoatithermus flavus</name>
    <dbReference type="NCBI Taxonomy" id="3108223"/>
    <lineage>
        <taxon>Bacteria</taxon>
        <taxon>Pseudomonadati</taxon>
        <taxon>Pseudomonadota</taxon>
        <taxon>Alphaproteobacteria</taxon>
        <taxon>Geminicoccales</taxon>
        <taxon>Geminicoccaceae</taxon>
        <taxon>Benzoatithermus</taxon>
    </lineage>
</organism>
<dbReference type="RefSeq" id="WP_418158989.1">
    <property type="nucleotide sequence ID" value="NZ_JBBLZC010000006.1"/>
</dbReference>
<evidence type="ECO:0000256" key="1">
    <source>
        <dbReference type="SAM" id="Phobius"/>
    </source>
</evidence>
<dbReference type="EMBL" id="JBBLZC010000006">
    <property type="protein sequence ID" value="MEK0083146.1"/>
    <property type="molecule type" value="Genomic_DNA"/>
</dbReference>
<feature type="transmembrane region" description="Helical" evidence="1">
    <location>
        <begin position="246"/>
        <end position="270"/>
    </location>
</feature>
<sequence length="275" mass="28367">MKPVLVMAFAELRVGLRNRWVAVAVGLLGTLALILASVGSAPVGTLGVDRLALTVVSLSSLSVYLLPLIALLLAYDTIVGELDRGTLHLVLTYPLSRSQLIAGKFLGHLLVLVLATVSGYGLAGGVVGWLAGADADGIAAFLRLIGSSILLGAAFLALGYLVSALSHESGTAAGLAVAVWLLFVLVYDLGLLGALVAAGEGEGIRTVFPFLLLANPADSYRLLNLTGLQGVEMLAGMGGIAKNLQFSAAVPLLVLAAWILGPLTLAGWCFSRREL</sequence>
<feature type="transmembrane region" description="Helical" evidence="1">
    <location>
        <begin position="138"/>
        <end position="162"/>
    </location>
</feature>
<comment type="caution">
    <text evidence="2">The sequence shown here is derived from an EMBL/GenBank/DDBJ whole genome shotgun (WGS) entry which is preliminary data.</text>
</comment>
<dbReference type="PANTHER" id="PTHR43471">
    <property type="entry name" value="ABC TRANSPORTER PERMEASE"/>
    <property type="match status" value="1"/>
</dbReference>
<dbReference type="PANTHER" id="PTHR43471:SF1">
    <property type="entry name" value="ABC TRANSPORTER PERMEASE PROTEIN NOSY-RELATED"/>
    <property type="match status" value="1"/>
</dbReference>
<protein>
    <submittedName>
        <fullName evidence="2">ABC transporter permease subunit</fullName>
    </submittedName>
</protein>
<feature type="transmembrane region" description="Helical" evidence="1">
    <location>
        <begin position="105"/>
        <end position="132"/>
    </location>
</feature>
<feature type="transmembrane region" description="Helical" evidence="1">
    <location>
        <begin position="51"/>
        <end position="75"/>
    </location>
</feature>
<keyword evidence="1" id="KW-0812">Transmembrane</keyword>
<keyword evidence="1" id="KW-1133">Transmembrane helix</keyword>
<dbReference type="Pfam" id="PF12679">
    <property type="entry name" value="ABC2_membrane_2"/>
    <property type="match status" value="1"/>
</dbReference>
<evidence type="ECO:0000313" key="3">
    <source>
        <dbReference type="Proteomes" id="UP001375743"/>
    </source>
</evidence>
<keyword evidence="3" id="KW-1185">Reference proteome</keyword>
<feature type="transmembrane region" description="Helical" evidence="1">
    <location>
        <begin position="20"/>
        <end position="39"/>
    </location>
</feature>
<accession>A0ABU8XQK4</accession>
<keyword evidence="1" id="KW-0472">Membrane</keyword>
<feature type="transmembrane region" description="Helical" evidence="1">
    <location>
        <begin position="174"/>
        <end position="198"/>
    </location>
</feature>
<name>A0ABU8XQK4_9PROT</name>
<proteinExistence type="predicted"/>
<reference evidence="2 3" key="1">
    <citation type="submission" date="2024-01" db="EMBL/GenBank/DDBJ databases">
        <title>Multi-omics insights into the function and evolution of sodium benzoate biodegradation pathways in Benzoatithermus flavus gen. nov., sp. nov. from hot spring.</title>
        <authorList>
            <person name="Hu C.-J."/>
            <person name="Li W.-J."/>
        </authorList>
    </citation>
    <scope>NUCLEOTIDE SEQUENCE [LARGE SCALE GENOMIC DNA]</scope>
    <source>
        <strain evidence="2 3">SYSU G07066</strain>
    </source>
</reference>
<gene>
    <name evidence="2" type="ORF">U1T56_08280</name>
</gene>
<dbReference type="Proteomes" id="UP001375743">
    <property type="component" value="Unassembled WGS sequence"/>
</dbReference>
<evidence type="ECO:0000313" key="2">
    <source>
        <dbReference type="EMBL" id="MEK0083146.1"/>
    </source>
</evidence>